<feature type="transmembrane region" description="Helical" evidence="7">
    <location>
        <begin position="98"/>
        <end position="125"/>
    </location>
</feature>
<feature type="transmembrane region" description="Helical" evidence="7">
    <location>
        <begin position="217"/>
        <end position="244"/>
    </location>
</feature>
<dbReference type="Proteomes" id="UP001582793">
    <property type="component" value="Unassembled WGS sequence"/>
</dbReference>
<dbReference type="Pfam" id="PF00528">
    <property type="entry name" value="BPD_transp_1"/>
    <property type="match status" value="1"/>
</dbReference>
<keyword evidence="11" id="KW-1185">Reference proteome</keyword>
<dbReference type="PROSITE" id="PS50928">
    <property type="entry name" value="ABC_TM1"/>
    <property type="match status" value="1"/>
</dbReference>
<dbReference type="SUPFAM" id="SSF161098">
    <property type="entry name" value="MetI-like"/>
    <property type="match status" value="1"/>
</dbReference>
<keyword evidence="4 7" id="KW-0812">Transmembrane</keyword>
<comment type="similarity">
    <text evidence="7">Belongs to the binding-protein-dependent transport system permease family.</text>
</comment>
<evidence type="ECO:0000256" key="6">
    <source>
        <dbReference type="ARBA" id="ARBA00023136"/>
    </source>
</evidence>
<dbReference type="InterPro" id="IPR000515">
    <property type="entry name" value="MetI-like"/>
</dbReference>
<evidence type="ECO:0000256" key="5">
    <source>
        <dbReference type="ARBA" id="ARBA00022989"/>
    </source>
</evidence>
<dbReference type="PANTHER" id="PTHR43386:SF25">
    <property type="entry name" value="PEPTIDE ABC TRANSPORTER PERMEASE PROTEIN"/>
    <property type="match status" value="1"/>
</dbReference>
<dbReference type="EMBL" id="JBCGDC010000019">
    <property type="protein sequence ID" value="MFB6393276.1"/>
    <property type="molecule type" value="Genomic_DNA"/>
</dbReference>
<name>A0ABV5CMQ5_9ACTN</name>
<keyword evidence="3" id="KW-1003">Cell membrane</keyword>
<reference evidence="10 11" key="1">
    <citation type="submission" date="2024-04" db="EMBL/GenBank/DDBJ databases">
        <title>Polymorphospora sp. isolated from Baiyangdian Lake in Xiong'an New Area.</title>
        <authorList>
            <person name="Zhang X."/>
            <person name="Liu J."/>
        </authorList>
    </citation>
    <scope>NUCLEOTIDE SEQUENCE [LARGE SCALE GENOMIC DNA]</scope>
    <source>
        <strain evidence="10 11">2-325</strain>
    </source>
</reference>
<evidence type="ECO:0000256" key="7">
    <source>
        <dbReference type="RuleBase" id="RU363032"/>
    </source>
</evidence>
<feature type="transmembrane region" description="Helical" evidence="7">
    <location>
        <begin position="264"/>
        <end position="284"/>
    </location>
</feature>
<keyword evidence="5 7" id="KW-1133">Transmembrane helix</keyword>
<comment type="subcellular location">
    <subcellularLocation>
        <location evidence="1 7">Cell membrane</location>
        <topology evidence="1 7">Multi-pass membrane protein</topology>
    </subcellularLocation>
</comment>
<evidence type="ECO:0000256" key="1">
    <source>
        <dbReference type="ARBA" id="ARBA00004651"/>
    </source>
</evidence>
<keyword evidence="6 7" id="KW-0472">Membrane</keyword>
<comment type="caution">
    <text evidence="10">The sequence shown here is derived from an EMBL/GenBank/DDBJ whole genome shotgun (WGS) entry which is preliminary data.</text>
</comment>
<keyword evidence="2 7" id="KW-0813">Transport</keyword>
<proteinExistence type="inferred from homology"/>
<evidence type="ECO:0000256" key="2">
    <source>
        <dbReference type="ARBA" id="ARBA00022448"/>
    </source>
</evidence>
<dbReference type="Gene3D" id="1.10.3720.10">
    <property type="entry name" value="MetI-like"/>
    <property type="match status" value="1"/>
</dbReference>
<dbReference type="RefSeq" id="WP_375733831.1">
    <property type="nucleotide sequence ID" value="NZ_JBCGDC010000019.1"/>
</dbReference>
<evidence type="ECO:0000256" key="4">
    <source>
        <dbReference type="ARBA" id="ARBA00022692"/>
    </source>
</evidence>
<dbReference type="InterPro" id="IPR050366">
    <property type="entry name" value="BP-dependent_transpt_permease"/>
</dbReference>
<gene>
    <name evidence="10" type="ORF">AAFH96_09165</name>
</gene>
<accession>A0ABV5CMQ5</accession>
<feature type="transmembrane region" description="Helical" evidence="7">
    <location>
        <begin position="38"/>
        <end position="57"/>
    </location>
</feature>
<dbReference type="InterPro" id="IPR035906">
    <property type="entry name" value="MetI-like_sf"/>
</dbReference>
<sequence length="301" mass="31041">MSGTAPTRKKTGPIGAGMRPGTKGGRSGKGGLGLAPKVGLVFIAGLVLLALVGDLLVRTDPNAQDLLRRMESPSGDHWLGTDAYGRDTLARLIAGARLTLVATLQAVGTAVVLGIPLGLVAGYAGGIVDAVLGRIADSVMSVPTLILALAIVGILGPGLTNAMIAVGIVFAPRFFRVARGAASGIRNEPYIEACQAIGCSPARILLRHMLPNASGPLLIQTTYSLGLVVIAEASLSFLGLGVQAPDATWGGMTREAFGSVSRNGFPMLPPLLMIFLTILAFSMVGDGIRDRLTRGRDGKRI</sequence>
<evidence type="ECO:0000256" key="3">
    <source>
        <dbReference type="ARBA" id="ARBA00022475"/>
    </source>
</evidence>
<evidence type="ECO:0000259" key="9">
    <source>
        <dbReference type="PROSITE" id="PS50928"/>
    </source>
</evidence>
<evidence type="ECO:0000313" key="11">
    <source>
        <dbReference type="Proteomes" id="UP001582793"/>
    </source>
</evidence>
<organism evidence="10 11">
    <name type="scientific">Polymorphospora lycopeni</name>
    <dbReference type="NCBI Taxonomy" id="3140240"/>
    <lineage>
        <taxon>Bacteria</taxon>
        <taxon>Bacillati</taxon>
        <taxon>Actinomycetota</taxon>
        <taxon>Actinomycetes</taxon>
        <taxon>Micromonosporales</taxon>
        <taxon>Micromonosporaceae</taxon>
        <taxon>Polymorphospora</taxon>
    </lineage>
</organism>
<protein>
    <submittedName>
        <fullName evidence="10">ABC transporter permease</fullName>
    </submittedName>
</protein>
<feature type="domain" description="ABC transmembrane type-1" evidence="9">
    <location>
        <begin position="96"/>
        <end position="285"/>
    </location>
</feature>
<dbReference type="PANTHER" id="PTHR43386">
    <property type="entry name" value="OLIGOPEPTIDE TRANSPORT SYSTEM PERMEASE PROTEIN APPC"/>
    <property type="match status" value="1"/>
</dbReference>
<dbReference type="CDD" id="cd06261">
    <property type="entry name" value="TM_PBP2"/>
    <property type="match status" value="1"/>
</dbReference>
<feature type="transmembrane region" description="Helical" evidence="7">
    <location>
        <begin position="145"/>
        <end position="171"/>
    </location>
</feature>
<evidence type="ECO:0000313" key="10">
    <source>
        <dbReference type="EMBL" id="MFB6393276.1"/>
    </source>
</evidence>
<evidence type="ECO:0000256" key="8">
    <source>
        <dbReference type="SAM" id="MobiDB-lite"/>
    </source>
</evidence>
<feature type="region of interest" description="Disordered" evidence="8">
    <location>
        <begin position="1"/>
        <end position="28"/>
    </location>
</feature>